<name>A0A4D6NDJ7_VIGUN</name>
<dbReference type="Proteomes" id="UP000501690">
    <property type="component" value="Linkage Group LG10"/>
</dbReference>
<gene>
    <name evidence="1" type="ORF">DEO72_LG10g2184</name>
</gene>
<protein>
    <submittedName>
        <fullName evidence="1">Uncharacterized protein</fullName>
    </submittedName>
</protein>
<sequence>MVKIVDVCEKGDSYTRDDMACHIDDFISAVAHTHILVKIAGDLLDGHKGKTGYKNKGLVFESYTKTSNAFFDKETNTREVIERMSVSHEIRTPMNDVLAMAYNVVGNP</sequence>
<organism evidence="1 2">
    <name type="scientific">Vigna unguiculata</name>
    <name type="common">Cowpea</name>
    <dbReference type="NCBI Taxonomy" id="3917"/>
    <lineage>
        <taxon>Eukaryota</taxon>
        <taxon>Viridiplantae</taxon>
        <taxon>Streptophyta</taxon>
        <taxon>Embryophyta</taxon>
        <taxon>Tracheophyta</taxon>
        <taxon>Spermatophyta</taxon>
        <taxon>Magnoliopsida</taxon>
        <taxon>eudicotyledons</taxon>
        <taxon>Gunneridae</taxon>
        <taxon>Pentapetalae</taxon>
        <taxon>rosids</taxon>
        <taxon>fabids</taxon>
        <taxon>Fabales</taxon>
        <taxon>Fabaceae</taxon>
        <taxon>Papilionoideae</taxon>
        <taxon>50 kb inversion clade</taxon>
        <taxon>NPAAA clade</taxon>
        <taxon>indigoferoid/millettioid clade</taxon>
        <taxon>Phaseoleae</taxon>
        <taxon>Vigna</taxon>
    </lineage>
</organism>
<proteinExistence type="predicted"/>
<dbReference type="EMBL" id="CP039354">
    <property type="protein sequence ID" value="QCE10951.1"/>
    <property type="molecule type" value="Genomic_DNA"/>
</dbReference>
<accession>A0A4D6NDJ7</accession>
<evidence type="ECO:0000313" key="2">
    <source>
        <dbReference type="Proteomes" id="UP000501690"/>
    </source>
</evidence>
<keyword evidence="2" id="KW-1185">Reference proteome</keyword>
<dbReference type="AlphaFoldDB" id="A0A4D6NDJ7"/>
<reference evidence="1 2" key="1">
    <citation type="submission" date="2019-04" db="EMBL/GenBank/DDBJ databases">
        <title>An improved genome assembly and genetic linkage map for asparagus bean, Vigna unguiculata ssp. sesquipedialis.</title>
        <authorList>
            <person name="Xia Q."/>
            <person name="Zhang R."/>
            <person name="Dong Y."/>
        </authorList>
    </citation>
    <scope>NUCLEOTIDE SEQUENCE [LARGE SCALE GENOMIC DNA]</scope>
    <source>
        <tissue evidence="1">Leaf</tissue>
    </source>
</reference>
<evidence type="ECO:0000313" key="1">
    <source>
        <dbReference type="EMBL" id="QCE10951.1"/>
    </source>
</evidence>